<gene>
    <name evidence="2" type="ORF">AQUCO_00100369v1</name>
</gene>
<dbReference type="InterPro" id="IPR050942">
    <property type="entry name" value="F-box_BR-signaling"/>
</dbReference>
<dbReference type="InterPro" id="IPR005174">
    <property type="entry name" value="KIB1-4_b-propeller"/>
</dbReference>
<evidence type="ECO:0000313" key="2">
    <source>
        <dbReference type="EMBL" id="PIA64851.1"/>
    </source>
</evidence>
<dbReference type="AlphaFoldDB" id="A0A2G5FA00"/>
<dbReference type="EMBL" id="KZ305018">
    <property type="protein sequence ID" value="PIA64851.1"/>
    <property type="molecule type" value="Genomic_DNA"/>
</dbReference>
<reference evidence="2 3" key="1">
    <citation type="submission" date="2017-09" db="EMBL/GenBank/DDBJ databases">
        <title>WGS assembly of Aquilegia coerulea Goldsmith.</title>
        <authorList>
            <person name="Hodges S."/>
            <person name="Kramer E."/>
            <person name="Nordborg M."/>
            <person name="Tomkins J."/>
            <person name="Borevitz J."/>
            <person name="Derieg N."/>
            <person name="Yan J."/>
            <person name="Mihaltcheva S."/>
            <person name="Hayes R.D."/>
            <person name="Rokhsar D."/>
        </authorList>
    </citation>
    <scope>NUCLEOTIDE SEQUENCE [LARGE SCALE GENOMIC DNA]</scope>
    <source>
        <strain evidence="3">cv. Goldsmith</strain>
    </source>
</reference>
<dbReference type="PANTHER" id="PTHR44259:SF114">
    <property type="entry name" value="OS06G0707300 PROTEIN"/>
    <property type="match status" value="1"/>
</dbReference>
<accession>A0A2G5FA00</accession>
<dbReference type="PANTHER" id="PTHR44259">
    <property type="entry name" value="OS07G0183000 PROTEIN-RELATED"/>
    <property type="match status" value="1"/>
</dbReference>
<organism evidence="2 3">
    <name type="scientific">Aquilegia coerulea</name>
    <name type="common">Rocky mountain columbine</name>
    <dbReference type="NCBI Taxonomy" id="218851"/>
    <lineage>
        <taxon>Eukaryota</taxon>
        <taxon>Viridiplantae</taxon>
        <taxon>Streptophyta</taxon>
        <taxon>Embryophyta</taxon>
        <taxon>Tracheophyta</taxon>
        <taxon>Spermatophyta</taxon>
        <taxon>Magnoliopsida</taxon>
        <taxon>Ranunculales</taxon>
        <taxon>Ranunculaceae</taxon>
        <taxon>Thalictroideae</taxon>
        <taxon>Aquilegia</taxon>
    </lineage>
</organism>
<name>A0A2G5FA00_AQUCA</name>
<sequence>MKFPYRREPGGPVVVSFLIYKADFSRHKWEEIEYIDRDSALFVGSNGSFTCSTSIVPDCKGNCIYFTDDCLVHLVQINNDSSDYEDEDESFDWQDIGKYSLTDEVFQRQHISRSDIIMPAVWFTTYSY</sequence>
<dbReference type="OrthoDB" id="614873at2759"/>
<dbReference type="Proteomes" id="UP000230069">
    <property type="component" value="Unassembled WGS sequence"/>
</dbReference>
<evidence type="ECO:0000259" key="1">
    <source>
        <dbReference type="Pfam" id="PF03478"/>
    </source>
</evidence>
<protein>
    <recommendedName>
        <fullName evidence="1">KIB1-4 beta-propeller domain-containing protein</fullName>
    </recommendedName>
</protein>
<dbReference type="InParanoid" id="A0A2G5FA00"/>
<dbReference type="Pfam" id="PF03478">
    <property type="entry name" value="Beta-prop_KIB1-4"/>
    <property type="match status" value="1"/>
</dbReference>
<feature type="domain" description="KIB1-4 beta-propeller" evidence="1">
    <location>
        <begin position="14"/>
        <end position="80"/>
    </location>
</feature>
<keyword evidence="3" id="KW-1185">Reference proteome</keyword>
<proteinExistence type="predicted"/>
<evidence type="ECO:0000313" key="3">
    <source>
        <dbReference type="Proteomes" id="UP000230069"/>
    </source>
</evidence>